<gene>
    <name evidence="1" type="ORF">ITJ86_12355</name>
</gene>
<evidence type="ECO:0000313" key="2">
    <source>
        <dbReference type="Proteomes" id="UP000611215"/>
    </source>
</evidence>
<keyword evidence="2" id="KW-1185">Reference proteome</keyword>
<evidence type="ECO:0000313" key="1">
    <source>
        <dbReference type="EMBL" id="MBF8150695.1"/>
    </source>
</evidence>
<protein>
    <submittedName>
        <fullName evidence="1">Uncharacterized protein</fullName>
    </submittedName>
</protein>
<comment type="caution">
    <text evidence="1">The sequence shown here is derived from an EMBL/GenBank/DDBJ whole genome shotgun (WGS) entry which is preliminary data.</text>
</comment>
<name>A0ABS0EJQ5_9FLAO</name>
<organism evidence="1 2">
    <name type="scientific">Winogradskyella marina</name>
    <dbReference type="NCBI Taxonomy" id="2785530"/>
    <lineage>
        <taxon>Bacteria</taxon>
        <taxon>Pseudomonadati</taxon>
        <taxon>Bacteroidota</taxon>
        <taxon>Flavobacteriia</taxon>
        <taxon>Flavobacteriales</taxon>
        <taxon>Flavobacteriaceae</taxon>
        <taxon>Winogradskyella</taxon>
    </lineage>
</organism>
<reference evidence="1 2" key="1">
    <citation type="submission" date="2020-11" db="EMBL/GenBank/DDBJ databases">
        <title>Winogradskyella marina sp. nov., isolated from marine sediment.</title>
        <authorList>
            <person name="Bo J."/>
            <person name="Wang S."/>
            <person name="Song X."/>
            <person name="Du Z."/>
        </authorList>
    </citation>
    <scope>NUCLEOTIDE SEQUENCE [LARGE SCALE GENOMIC DNA]</scope>
    <source>
        <strain evidence="1 2">F6397</strain>
    </source>
</reference>
<dbReference type="EMBL" id="JADOET010000010">
    <property type="protein sequence ID" value="MBF8150695.1"/>
    <property type="molecule type" value="Genomic_DNA"/>
</dbReference>
<proteinExistence type="predicted"/>
<dbReference type="RefSeq" id="WP_195871950.1">
    <property type="nucleotide sequence ID" value="NZ_JADOET010000010.1"/>
</dbReference>
<dbReference type="Proteomes" id="UP000611215">
    <property type="component" value="Unassembled WGS sequence"/>
</dbReference>
<sequence>MENFSSFGFLSFGIERWQKPKVLKYAAGSMKHNVFVYGLLRVSSN</sequence>
<accession>A0ABS0EJQ5</accession>